<keyword evidence="4 6" id="KW-0862">Zinc</keyword>
<dbReference type="InterPro" id="IPR055518">
    <property type="entry name" value="DUF7092"/>
</dbReference>
<dbReference type="PANTHER" id="PTHR22726:SF1">
    <property type="entry name" value="METALLOENDOPEPTIDASE OMA1, MITOCHONDRIAL"/>
    <property type="match status" value="1"/>
</dbReference>
<dbReference type="Proteomes" id="UP001219349">
    <property type="component" value="Chromosome"/>
</dbReference>
<evidence type="ECO:0000313" key="9">
    <source>
        <dbReference type="EMBL" id="WCR06797.1"/>
    </source>
</evidence>
<evidence type="ECO:0000259" key="8">
    <source>
        <dbReference type="Pfam" id="PF23368"/>
    </source>
</evidence>
<feature type="domain" description="DUF7092" evidence="8">
    <location>
        <begin position="11"/>
        <end position="83"/>
    </location>
</feature>
<evidence type="ECO:0000256" key="3">
    <source>
        <dbReference type="ARBA" id="ARBA00022801"/>
    </source>
</evidence>
<keyword evidence="3 6" id="KW-0378">Hydrolase</keyword>
<reference evidence="9 10" key="1">
    <citation type="submission" date="2021-01" db="EMBL/GenBank/DDBJ databases">
        <title>Biogeographic distribution of Paracoccus.</title>
        <authorList>
            <person name="Hollensteiner J."/>
            <person name="Leineberger J."/>
            <person name="Brinkhoff T."/>
            <person name="Daniel R."/>
        </authorList>
    </citation>
    <scope>NUCLEOTIDE SEQUENCE [LARGE SCALE GENOMIC DNA]</scope>
    <source>
        <strain evidence="9 10">KCTC 22803</strain>
    </source>
</reference>
<evidence type="ECO:0000259" key="7">
    <source>
        <dbReference type="Pfam" id="PF01435"/>
    </source>
</evidence>
<keyword evidence="5 6" id="KW-0482">Metalloprotease</keyword>
<dbReference type="InterPro" id="IPR001915">
    <property type="entry name" value="Peptidase_M48"/>
</dbReference>
<keyword evidence="1 6" id="KW-0645">Protease</keyword>
<evidence type="ECO:0000256" key="4">
    <source>
        <dbReference type="ARBA" id="ARBA00022833"/>
    </source>
</evidence>
<dbReference type="PANTHER" id="PTHR22726">
    <property type="entry name" value="METALLOENDOPEPTIDASE OMA1"/>
    <property type="match status" value="1"/>
</dbReference>
<dbReference type="RefSeq" id="WP_271885393.1">
    <property type="nucleotide sequence ID" value="NZ_CP067136.1"/>
</dbReference>
<dbReference type="EMBL" id="CP067136">
    <property type="protein sequence ID" value="WCR06797.1"/>
    <property type="molecule type" value="Genomic_DNA"/>
</dbReference>
<gene>
    <name evidence="9" type="ORF">JHX87_15165</name>
</gene>
<dbReference type="Pfam" id="PF01435">
    <property type="entry name" value="Peptidase_M48"/>
    <property type="match status" value="1"/>
</dbReference>
<evidence type="ECO:0000256" key="1">
    <source>
        <dbReference type="ARBA" id="ARBA00022670"/>
    </source>
</evidence>
<dbReference type="Pfam" id="PF23368">
    <property type="entry name" value="DUF7092"/>
    <property type="match status" value="1"/>
</dbReference>
<dbReference type="InterPro" id="IPR051156">
    <property type="entry name" value="Mito/Outer_Membr_Metalloprot"/>
</dbReference>
<name>A0ABY7SIG8_9RHOB</name>
<comment type="similarity">
    <text evidence="6">Belongs to the peptidase M48 family.</text>
</comment>
<protein>
    <submittedName>
        <fullName evidence="9">M48 family metallopeptidase</fullName>
    </submittedName>
</protein>
<proteinExistence type="inferred from homology"/>
<sequence>MASPSDVAGAARGHAFAARSSRRIAARLVWQNSSAKLLDEVGDLLVQGVVQRVEQMPGGPVLVHLPQGWLFEADRNAALDGLSAPRPDAWISRLEAFHPRLIAVALACLLGAYSIWRWGLDLIVALAMAVTPELPVKGMDQSSLFMLDRLMADESRIPAGRQAEVQAIFDQLTDQVPDAPWGDYRLEFRDMPDIGPNAFAMPAGTIVITDQLLDEFSQDDVIAGVLAHELAHVHERHVLRQLYRAGSSYLLIALIAGDPGPFLQDMLLEGNALMSLSYSRRQEAQADALGTATAGAAGYDAAALAMFFERLQRDYGDGDLGWLSTHPGMEERILRIRNRARPSP</sequence>
<evidence type="ECO:0000313" key="10">
    <source>
        <dbReference type="Proteomes" id="UP001219349"/>
    </source>
</evidence>
<accession>A0ABY7SIG8</accession>
<organism evidence="9 10">
    <name type="scientific">Paracoccus fistulariae</name>
    <dbReference type="NCBI Taxonomy" id="658446"/>
    <lineage>
        <taxon>Bacteria</taxon>
        <taxon>Pseudomonadati</taxon>
        <taxon>Pseudomonadota</taxon>
        <taxon>Alphaproteobacteria</taxon>
        <taxon>Rhodobacterales</taxon>
        <taxon>Paracoccaceae</taxon>
        <taxon>Paracoccus</taxon>
    </lineage>
</organism>
<feature type="domain" description="Peptidase M48" evidence="7">
    <location>
        <begin position="161"/>
        <end position="339"/>
    </location>
</feature>
<comment type="cofactor">
    <cofactor evidence="6">
        <name>Zn(2+)</name>
        <dbReference type="ChEBI" id="CHEBI:29105"/>
    </cofactor>
    <text evidence="6">Binds 1 zinc ion per subunit.</text>
</comment>
<dbReference type="Gene3D" id="3.30.2010.10">
    <property type="entry name" value="Metalloproteases ('zincins'), catalytic domain"/>
    <property type="match status" value="1"/>
</dbReference>
<dbReference type="CDD" id="cd07332">
    <property type="entry name" value="M48C_Oma1_like"/>
    <property type="match status" value="1"/>
</dbReference>
<evidence type="ECO:0000256" key="5">
    <source>
        <dbReference type="ARBA" id="ARBA00023049"/>
    </source>
</evidence>
<evidence type="ECO:0000256" key="2">
    <source>
        <dbReference type="ARBA" id="ARBA00022723"/>
    </source>
</evidence>
<keyword evidence="2" id="KW-0479">Metal-binding</keyword>
<evidence type="ECO:0000256" key="6">
    <source>
        <dbReference type="RuleBase" id="RU003983"/>
    </source>
</evidence>
<keyword evidence="10" id="KW-1185">Reference proteome</keyword>